<dbReference type="Proteomes" id="UP000002280">
    <property type="component" value="Unplaced"/>
</dbReference>
<feature type="compositionally biased region" description="Basic residues" evidence="2">
    <location>
        <begin position="1"/>
        <end position="12"/>
    </location>
</feature>
<accession>A0A5F8GLI0</accession>
<dbReference type="Pfam" id="PF25082">
    <property type="entry name" value="GIPC1_GH2"/>
    <property type="match status" value="1"/>
</dbReference>
<evidence type="ECO:0000313" key="5">
    <source>
        <dbReference type="Proteomes" id="UP000002280"/>
    </source>
</evidence>
<dbReference type="PANTHER" id="PTHR12259">
    <property type="entry name" value="RGS-GAIP INTERACTING PROTEIN GIPC"/>
    <property type="match status" value="1"/>
</dbReference>
<reference evidence="4" key="2">
    <citation type="submission" date="2025-08" db="UniProtKB">
        <authorList>
            <consortium name="Ensembl"/>
        </authorList>
    </citation>
    <scope>IDENTIFICATION</scope>
</reference>
<dbReference type="OMA" id="VGWRHYE"/>
<comment type="similarity">
    <text evidence="1">Belongs to the GIPC family.</text>
</comment>
<dbReference type="CDD" id="cd06707">
    <property type="entry name" value="PDZ_GIPC"/>
    <property type="match status" value="1"/>
</dbReference>
<evidence type="ECO:0000256" key="2">
    <source>
        <dbReference type="SAM" id="MobiDB-lite"/>
    </source>
</evidence>
<feature type="domain" description="PDZ" evidence="3">
    <location>
        <begin position="102"/>
        <end position="169"/>
    </location>
</feature>
<dbReference type="SUPFAM" id="SSF50156">
    <property type="entry name" value="PDZ domain-like"/>
    <property type="match status" value="1"/>
</dbReference>
<evidence type="ECO:0000256" key="1">
    <source>
        <dbReference type="ARBA" id="ARBA00009011"/>
    </source>
</evidence>
<dbReference type="InterPro" id="IPR001478">
    <property type="entry name" value="PDZ"/>
</dbReference>
<dbReference type="Pfam" id="PF25083">
    <property type="entry name" value="GIPC1_GH1"/>
    <property type="match status" value="1"/>
</dbReference>
<reference evidence="4" key="3">
    <citation type="submission" date="2025-09" db="UniProtKB">
        <authorList>
            <consortium name="Ensembl"/>
        </authorList>
    </citation>
    <scope>IDENTIFICATION</scope>
</reference>
<dbReference type="InterPro" id="IPR056814">
    <property type="entry name" value="GIPC1-3_GH1"/>
</dbReference>
<name>A0A5F8GLI0_MONDO</name>
<feature type="region of interest" description="Disordered" evidence="2">
    <location>
        <begin position="1"/>
        <end position="22"/>
    </location>
</feature>
<protein>
    <recommendedName>
        <fullName evidence="3">PDZ domain-containing protein</fullName>
    </recommendedName>
</protein>
<organism evidence="4 5">
    <name type="scientific">Monodelphis domestica</name>
    <name type="common">Gray short-tailed opossum</name>
    <dbReference type="NCBI Taxonomy" id="13616"/>
    <lineage>
        <taxon>Eukaryota</taxon>
        <taxon>Metazoa</taxon>
        <taxon>Chordata</taxon>
        <taxon>Craniata</taxon>
        <taxon>Vertebrata</taxon>
        <taxon>Euteleostomi</taxon>
        <taxon>Mammalia</taxon>
        <taxon>Metatheria</taxon>
        <taxon>Didelphimorphia</taxon>
        <taxon>Didelphidae</taxon>
        <taxon>Monodelphis</taxon>
    </lineage>
</organism>
<dbReference type="InterPro" id="IPR036034">
    <property type="entry name" value="PDZ_sf"/>
</dbReference>
<dbReference type="PANTHER" id="PTHR12259:SF3">
    <property type="entry name" value="PDZ DOMAIN-CONTAINING PROTEIN GIPC2"/>
    <property type="match status" value="1"/>
</dbReference>
<dbReference type="InterPro" id="IPR017379">
    <property type="entry name" value="GIPC1/2/3"/>
</dbReference>
<dbReference type="GeneTree" id="ENSGT00390000003420"/>
<dbReference type="SMART" id="SM00228">
    <property type="entry name" value="PDZ"/>
    <property type="match status" value="1"/>
</dbReference>
<dbReference type="CDD" id="cd21180">
    <property type="entry name" value="GH2_GIPC"/>
    <property type="match status" value="1"/>
</dbReference>
<dbReference type="Ensembl" id="ENSMODT00000069194.1">
    <property type="protein sequence ID" value="ENSMODP00000048518.1"/>
    <property type="gene ID" value="ENSMODG00000020801.3"/>
</dbReference>
<reference evidence="4" key="1">
    <citation type="journal article" date="2007" name="Nature">
        <title>Genome of the marsupial Monodelphis domestica reveals innovation in non-coding sequences.</title>
        <authorList>
            <person name="Mikkelsen T.S."/>
            <person name="Wakefield M.J."/>
            <person name="Aken B."/>
            <person name="Amemiya C.T."/>
            <person name="Chang J.L."/>
            <person name="Duke S."/>
            <person name="Garber M."/>
            <person name="Gentles A.J."/>
            <person name="Goodstadt L."/>
            <person name="Heger A."/>
            <person name="Jurka J."/>
            <person name="Kamal M."/>
            <person name="Mauceli E."/>
            <person name="Searle S.M."/>
            <person name="Sharpe T."/>
            <person name="Baker M.L."/>
            <person name="Batzer M.A."/>
            <person name="Benos P.V."/>
            <person name="Belov K."/>
            <person name="Clamp M."/>
            <person name="Cook A."/>
            <person name="Cuff J."/>
            <person name="Das R."/>
            <person name="Davidow L."/>
            <person name="Deakin J.E."/>
            <person name="Fazzari M.J."/>
            <person name="Glass J.L."/>
            <person name="Grabherr M."/>
            <person name="Greally J.M."/>
            <person name="Gu W."/>
            <person name="Hore T.A."/>
            <person name="Huttley G.A."/>
            <person name="Kleber M."/>
            <person name="Jirtle R.L."/>
            <person name="Koina E."/>
            <person name="Lee J.T."/>
            <person name="Mahony S."/>
            <person name="Marra M.A."/>
            <person name="Miller R.D."/>
            <person name="Nicholls R.D."/>
            <person name="Oda M."/>
            <person name="Papenfuss A.T."/>
            <person name="Parra Z.E."/>
            <person name="Pollock D.D."/>
            <person name="Ray D.A."/>
            <person name="Schein J.E."/>
            <person name="Speed T.P."/>
            <person name="Thompson K."/>
            <person name="VandeBerg J.L."/>
            <person name="Wade C.M."/>
            <person name="Walker J.A."/>
            <person name="Waters P.D."/>
            <person name="Webber C."/>
            <person name="Weidman J.R."/>
            <person name="Xie X."/>
            <person name="Zody M.C."/>
            <person name="Baldwin J."/>
            <person name="Abdouelleil A."/>
            <person name="Abdulkadir J."/>
            <person name="Abebe A."/>
            <person name="Abera B."/>
            <person name="Abreu J."/>
            <person name="Acer S.C."/>
            <person name="Aftuck L."/>
            <person name="Alexander A."/>
            <person name="An P."/>
            <person name="Anderson E."/>
            <person name="Anderson S."/>
            <person name="Arachi H."/>
            <person name="Azer M."/>
            <person name="Bachantsang P."/>
            <person name="Barry A."/>
            <person name="Bayul T."/>
            <person name="Berlin A."/>
            <person name="Bessette D."/>
            <person name="Bloom T."/>
            <person name="Bloom T."/>
            <person name="Boguslavskiy L."/>
            <person name="Bonnet C."/>
            <person name="Boukhgalter B."/>
            <person name="Bourzgui I."/>
            <person name="Brown A."/>
            <person name="Cahill P."/>
            <person name="Channer S."/>
            <person name="Cheshatsang Y."/>
            <person name="Chuda L."/>
            <person name="Citroen M."/>
            <person name="Collymore A."/>
            <person name="Cooke P."/>
            <person name="Costello M."/>
            <person name="D'Aco K."/>
            <person name="Daza R."/>
            <person name="De Haan G."/>
            <person name="DeGray S."/>
            <person name="DeMaso C."/>
            <person name="Dhargay N."/>
            <person name="Dooley K."/>
            <person name="Dooley E."/>
            <person name="Doricent M."/>
            <person name="Dorje P."/>
            <person name="Dorjee K."/>
            <person name="Dupes A."/>
            <person name="Elong R."/>
            <person name="Falk J."/>
            <person name="Farina A."/>
            <person name="Faro S."/>
            <person name="Ferguson D."/>
            <person name="Fisher S."/>
            <person name="Foley C.D."/>
            <person name="Franke A."/>
            <person name="Friedrich D."/>
            <person name="Gadbois L."/>
            <person name="Gearin G."/>
            <person name="Gearin C.R."/>
            <person name="Giannoukos G."/>
            <person name="Goode T."/>
            <person name="Graham J."/>
            <person name="Grandbois E."/>
            <person name="Grewal S."/>
            <person name="Gyaltsen K."/>
            <person name="Hafez N."/>
            <person name="Hagos B."/>
            <person name="Hall J."/>
            <person name="Henson C."/>
            <person name="Hollinger A."/>
            <person name="Honan T."/>
            <person name="Huard M.D."/>
            <person name="Hughes L."/>
            <person name="Hurhula B."/>
            <person name="Husby M.E."/>
            <person name="Kamat A."/>
            <person name="Kanga B."/>
            <person name="Kashin S."/>
            <person name="Khazanovich D."/>
            <person name="Kisner P."/>
            <person name="Lance K."/>
            <person name="Lara M."/>
            <person name="Lee W."/>
            <person name="Lennon N."/>
            <person name="Letendre F."/>
            <person name="LeVine R."/>
            <person name="Lipovsky A."/>
            <person name="Liu X."/>
            <person name="Liu J."/>
            <person name="Liu S."/>
            <person name="Lokyitsang T."/>
            <person name="Lokyitsang Y."/>
            <person name="Lubonja R."/>
            <person name="Lui A."/>
            <person name="MacDonald P."/>
            <person name="Magnisalis V."/>
            <person name="Maru K."/>
            <person name="Matthews C."/>
            <person name="McCusker W."/>
            <person name="McDonough S."/>
            <person name="Mehta T."/>
            <person name="Meldrim J."/>
            <person name="Meneus L."/>
            <person name="Mihai O."/>
            <person name="Mihalev A."/>
            <person name="Mihova T."/>
            <person name="Mittelman R."/>
            <person name="Mlenga V."/>
            <person name="Montmayeur A."/>
            <person name="Mulrain L."/>
            <person name="Navidi A."/>
            <person name="Naylor J."/>
            <person name="Negash T."/>
            <person name="Nguyen T."/>
            <person name="Nguyen N."/>
            <person name="Nicol R."/>
            <person name="Norbu C."/>
            <person name="Norbu N."/>
            <person name="Novod N."/>
            <person name="O'Neill B."/>
            <person name="Osman S."/>
            <person name="Markiewicz E."/>
            <person name="Oyono O.L."/>
            <person name="Patti C."/>
            <person name="Phunkhang P."/>
            <person name="Pierre F."/>
            <person name="Priest M."/>
            <person name="Raghuraman S."/>
            <person name="Rege F."/>
            <person name="Reyes R."/>
            <person name="Rise C."/>
            <person name="Rogov P."/>
            <person name="Ross K."/>
            <person name="Ryan E."/>
            <person name="Settipalli S."/>
            <person name="Shea T."/>
            <person name="Sherpa N."/>
            <person name="Shi L."/>
            <person name="Shih D."/>
            <person name="Sparrow T."/>
            <person name="Spaulding J."/>
            <person name="Stalker J."/>
            <person name="Stange-Thomann N."/>
            <person name="Stavropoulos S."/>
            <person name="Stone C."/>
            <person name="Strader C."/>
            <person name="Tesfaye S."/>
            <person name="Thomson T."/>
            <person name="Thoulutsang Y."/>
            <person name="Thoulutsang D."/>
            <person name="Topham K."/>
            <person name="Topping I."/>
            <person name="Tsamla T."/>
            <person name="Vassiliev H."/>
            <person name="Vo A."/>
            <person name="Wangchuk T."/>
            <person name="Wangdi T."/>
            <person name="Weiand M."/>
            <person name="Wilkinson J."/>
            <person name="Wilson A."/>
            <person name="Yadav S."/>
            <person name="Young G."/>
            <person name="Yu Q."/>
            <person name="Zembek L."/>
            <person name="Zhong D."/>
            <person name="Zimmer A."/>
            <person name="Zwirko Z."/>
            <person name="Jaffe D.B."/>
            <person name="Alvarez P."/>
            <person name="Brockman W."/>
            <person name="Butler J."/>
            <person name="Chin C."/>
            <person name="Gnerre S."/>
            <person name="MacCallum I."/>
            <person name="Graves J.A."/>
            <person name="Ponting C.P."/>
            <person name="Breen M."/>
            <person name="Samollow P.B."/>
            <person name="Lander E.S."/>
            <person name="Lindblad-Toh K."/>
        </authorList>
    </citation>
    <scope>NUCLEOTIDE SEQUENCE [LARGE SCALE GENOMIC DNA]</scope>
</reference>
<dbReference type="AlphaFoldDB" id="A0A5F8GLI0"/>
<proteinExistence type="inferred from homology"/>
<sequence>MPLGLRTKKKGRSREPEPGAVQHRPPLVFSAQLAHGSATARVEGFSSIRELYAKLGLAFGIAASEILYCTLSTPKLNMESLLGAQIGLEDFIFAHVKGIQKEVTVCKSEDVLGLTITDNGVGYAFIKHIKAGSLMAAVPAVSVGDHIEEINGRSIVGWRHVDVARALRELEKGRPFSLRLVEPQKALGECGPAQRGSRGLDSGVAPGRGTLRLRPKGRATVEELVGGGGSLGARLALPLATTIFEAGKDKLNPDEFARALDDALGDFAFPDEFVFDVWGALGDAKEGRLH</sequence>
<evidence type="ECO:0000313" key="4">
    <source>
        <dbReference type="Ensembl" id="ENSMODP00000048518.1"/>
    </source>
</evidence>
<keyword evidence="5" id="KW-1185">Reference proteome</keyword>
<dbReference type="InterPro" id="IPR055349">
    <property type="entry name" value="GH2_GIPC"/>
</dbReference>
<dbReference type="Gene3D" id="2.30.42.10">
    <property type="match status" value="1"/>
</dbReference>
<evidence type="ECO:0000259" key="3">
    <source>
        <dbReference type="PROSITE" id="PS50106"/>
    </source>
</evidence>
<dbReference type="Bgee" id="ENSMODG00000020801">
    <property type="expression patterns" value="Expressed in adult mammalian kidney and 18 other cell types or tissues"/>
</dbReference>
<dbReference type="FunFam" id="2.30.42.10:FF:000097">
    <property type="entry name" value="PDZ domain-containing protein GIPC1 isoform 1"/>
    <property type="match status" value="1"/>
</dbReference>
<dbReference type="PROSITE" id="PS50106">
    <property type="entry name" value="PDZ"/>
    <property type="match status" value="1"/>
</dbReference>
<dbReference type="Pfam" id="PF00595">
    <property type="entry name" value="PDZ"/>
    <property type="match status" value="1"/>
</dbReference>